<dbReference type="Gene3D" id="1.10.3720.10">
    <property type="entry name" value="MetI-like"/>
    <property type="match status" value="1"/>
</dbReference>
<dbReference type="PROSITE" id="PS50928">
    <property type="entry name" value="ABC_TM1"/>
    <property type="match status" value="1"/>
</dbReference>
<feature type="transmembrane region" description="Helical" evidence="8">
    <location>
        <begin position="251"/>
        <end position="270"/>
    </location>
</feature>
<feature type="transmembrane region" description="Helical" evidence="8">
    <location>
        <begin position="148"/>
        <end position="170"/>
    </location>
</feature>
<evidence type="ECO:0000256" key="4">
    <source>
        <dbReference type="ARBA" id="ARBA00022475"/>
    </source>
</evidence>
<name>A0A7T7XKH8_9SPIR</name>
<evidence type="ECO:0000313" key="11">
    <source>
        <dbReference type="Proteomes" id="UP000595917"/>
    </source>
</evidence>
<dbReference type="GO" id="GO:0005886">
    <property type="term" value="C:plasma membrane"/>
    <property type="evidence" value="ECO:0007669"/>
    <property type="project" value="UniProtKB-SubCell"/>
</dbReference>
<gene>
    <name evidence="10" type="ORF">JFL75_13400</name>
</gene>
<keyword evidence="4" id="KW-1003">Cell membrane</keyword>
<reference evidence="10" key="1">
    <citation type="submission" date="2021-01" db="EMBL/GenBank/DDBJ databases">
        <title>Description of Breznakiella homolactica.</title>
        <authorList>
            <person name="Song Y."/>
            <person name="Brune A."/>
        </authorList>
    </citation>
    <scope>NUCLEOTIDE SEQUENCE</scope>
    <source>
        <strain evidence="10">RmG30</strain>
    </source>
</reference>
<dbReference type="AlphaFoldDB" id="A0A7T7XKH8"/>
<dbReference type="SUPFAM" id="SSF161098">
    <property type="entry name" value="MetI-like"/>
    <property type="match status" value="1"/>
</dbReference>
<dbReference type="EMBL" id="CP067089">
    <property type="protein sequence ID" value="QQO07932.1"/>
    <property type="molecule type" value="Genomic_DNA"/>
</dbReference>
<keyword evidence="11" id="KW-1185">Reference proteome</keyword>
<dbReference type="Proteomes" id="UP000595917">
    <property type="component" value="Chromosome"/>
</dbReference>
<keyword evidence="7 8" id="KW-0472">Membrane</keyword>
<comment type="similarity">
    <text evidence="8">Belongs to the binding-protein-dependent transport system permease family.</text>
</comment>
<dbReference type="PANTHER" id="PTHR43744:SF8">
    <property type="entry name" value="SN-GLYCEROL-3-PHOSPHATE TRANSPORT SYSTEM PERMEASE PROTEIN UGPE"/>
    <property type="match status" value="1"/>
</dbReference>
<dbReference type="KEGG" id="bhc:JFL75_13400"/>
<sequence length="285" mass="32395">MILDLRFRHSTPAKKILYIFFQILLISYAVAVIFPVINMFISSFKTTREIFLNPFSLPKQWRYQNYIKVWRSGGFGMYFVNSILITAVSMFFVILFGSMAANGVSRYTYKMRLVVYLLFLSGIVLPLKAAIIPLFLLMGKLNLTNTRIGLMLIFTAMGLPSTVFILSGFMKGIPKELEYAARIDGCNDLSIYKNVVMPLSMPSITLVTIYNIVPIWNDFFFPLVFISSESKRTLPLGVASFFGQFQIEWDSIFAALSISIIPMIIIYMFMSKYFIKGMTAGAVKG</sequence>
<dbReference type="RefSeq" id="WP_215625238.1">
    <property type="nucleotide sequence ID" value="NZ_CP067089.2"/>
</dbReference>
<evidence type="ECO:0000256" key="2">
    <source>
        <dbReference type="ARBA" id="ARBA00020515"/>
    </source>
</evidence>
<evidence type="ECO:0000313" key="10">
    <source>
        <dbReference type="EMBL" id="QQO07932.1"/>
    </source>
</evidence>
<evidence type="ECO:0000256" key="3">
    <source>
        <dbReference type="ARBA" id="ARBA00022448"/>
    </source>
</evidence>
<dbReference type="PANTHER" id="PTHR43744">
    <property type="entry name" value="ABC TRANSPORTER PERMEASE PROTEIN MG189-RELATED-RELATED"/>
    <property type="match status" value="1"/>
</dbReference>
<accession>A0A7T7XKH8</accession>
<evidence type="ECO:0000256" key="1">
    <source>
        <dbReference type="ARBA" id="ARBA00004651"/>
    </source>
</evidence>
<dbReference type="GO" id="GO:0055085">
    <property type="term" value="P:transmembrane transport"/>
    <property type="evidence" value="ECO:0007669"/>
    <property type="project" value="InterPro"/>
</dbReference>
<keyword evidence="6 8" id="KW-1133">Transmembrane helix</keyword>
<evidence type="ECO:0000256" key="6">
    <source>
        <dbReference type="ARBA" id="ARBA00022989"/>
    </source>
</evidence>
<evidence type="ECO:0000259" key="9">
    <source>
        <dbReference type="PROSITE" id="PS50928"/>
    </source>
</evidence>
<dbReference type="Pfam" id="PF00528">
    <property type="entry name" value="BPD_transp_1"/>
    <property type="match status" value="1"/>
</dbReference>
<evidence type="ECO:0000256" key="5">
    <source>
        <dbReference type="ARBA" id="ARBA00022692"/>
    </source>
</evidence>
<feature type="transmembrane region" description="Helical" evidence="8">
    <location>
        <begin position="16"/>
        <end position="41"/>
    </location>
</feature>
<keyword evidence="5 8" id="KW-0812">Transmembrane</keyword>
<keyword evidence="3 8" id="KW-0813">Transport</keyword>
<feature type="domain" description="ABC transmembrane type-1" evidence="9">
    <location>
        <begin position="79"/>
        <end position="270"/>
    </location>
</feature>
<dbReference type="InterPro" id="IPR035906">
    <property type="entry name" value="MetI-like_sf"/>
</dbReference>
<proteinExistence type="inferred from homology"/>
<organism evidence="10 11">
    <name type="scientific">Breznakiella homolactica</name>
    <dbReference type="NCBI Taxonomy" id="2798577"/>
    <lineage>
        <taxon>Bacteria</taxon>
        <taxon>Pseudomonadati</taxon>
        <taxon>Spirochaetota</taxon>
        <taxon>Spirochaetia</taxon>
        <taxon>Spirochaetales</taxon>
        <taxon>Breznakiellaceae</taxon>
        <taxon>Breznakiella</taxon>
    </lineage>
</organism>
<protein>
    <recommendedName>
        <fullName evidence="2">sn-glycerol-3-phosphate transport system permease protein UgpE</fullName>
    </recommendedName>
</protein>
<feature type="transmembrane region" description="Helical" evidence="8">
    <location>
        <begin position="78"/>
        <end position="101"/>
    </location>
</feature>
<comment type="subcellular location">
    <subcellularLocation>
        <location evidence="1 8">Cell membrane</location>
        <topology evidence="1 8">Multi-pass membrane protein</topology>
    </subcellularLocation>
</comment>
<dbReference type="InterPro" id="IPR000515">
    <property type="entry name" value="MetI-like"/>
</dbReference>
<dbReference type="CDD" id="cd06261">
    <property type="entry name" value="TM_PBP2"/>
    <property type="match status" value="1"/>
</dbReference>
<feature type="transmembrane region" description="Helical" evidence="8">
    <location>
        <begin position="113"/>
        <end position="136"/>
    </location>
</feature>
<feature type="transmembrane region" description="Helical" evidence="8">
    <location>
        <begin position="191"/>
        <end position="213"/>
    </location>
</feature>
<evidence type="ECO:0000256" key="8">
    <source>
        <dbReference type="RuleBase" id="RU363032"/>
    </source>
</evidence>
<evidence type="ECO:0000256" key="7">
    <source>
        <dbReference type="ARBA" id="ARBA00023136"/>
    </source>
</evidence>